<dbReference type="Pfam" id="PF07610">
    <property type="entry name" value="DUF1573"/>
    <property type="match status" value="1"/>
</dbReference>
<sequence>MNSNQIIILVGVAAVIALAVAGFVFQPFSFSEQPYPASNGATADNGTLPSGAILTVSEKTYGFGNVSMATGKVNHSFRLKNDGSSSLVVDKVYTSCMCTTAIFRKNGKPFGPFGMQGHGYIPSIKQTVEPGETVEVEVVFDPAAHGPAGVGYIERVAYLETSAGTQQLGINATVTP</sequence>
<evidence type="ECO:0000313" key="3">
    <source>
        <dbReference type="Proteomes" id="UP000179258"/>
    </source>
</evidence>
<evidence type="ECO:0000313" key="2">
    <source>
        <dbReference type="EMBL" id="OHA67387.1"/>
    </source>
</evidence>
<organism evidence="2 3">
    <name type="scientific">Candidatus Wildermuthbacteria bacterium RIFCSPHIGHO2_02_FULL_47_17</name>
    <dbReference type="NCBI Taxonomy" id="1802452"/>
    <lineage>
        <taxon>Bacteria</taxon>
        <taxon>Candidatus Wildermuthiibacteriota</taxon>
    </lineage>
</organism>
<keyword evidence="1" id="KW-0472">Membrane</keyword>
<protein>
    <recommendedName>
        <fullName evidence="4">DUF1573 domain-containing protein</fullName>
    </recommendedName>
</protein>
<evidence type="ECO:0008006" key="4">
    <source>
        <dbReference type="Google" id="ProtNLM"/>
    </source>
</evidence>
<proteinExistence type="predicted"/>
<keyword evidence="1" id="KW-0812">Transmembrane</keyword>
<evidence type="ECO:0000256" key="1">
    <source>
        <dbReference type="SAM" id="Phobius"/>
    </source>
</evidence>
<name>A0A1G2R3U2_9BACT</name>
<feature type="transmembrane region" description="Helical" evidence="1">
    <location>
        <begin position="6"/>
        <end position="25"/>
    </location>
</feature>
<gene>
    <name evidence="2" type="ORF">A3D59_01320</name>
</gene>
<accession>A0A1G2R3U2</accession>
<dbReference type="PANTHER" id="PTHR37833:SF1">
    <property type="entry name" value="SIGNAL PEPTIDE PROTEIN"/>
    <property type="match status" value="1"/>
</dbReference>
<dbReference type="AlphaFoldDB" id="A0A1G2R3U2"/>
<dbReference type="EMBL" id="MHTX01000041">
    <property type="protein sequence ID" value="OHA67387.1"/>
    <property type="molecule type" value="Genomic_DNA"/>
</dbReference>
<dbReference type="InterPro" id="IPR013783">
    <property type="entry name" value="Ig-like_fold"/>
</dbReference>
<dbReference type="Gene3D" id="2.60.40.10">
    <property type="entry name" value="Immunoglobulins"/>
    <property type="match status" value="1"/>
</dbReference>
<dbReference type="PANTHER" id="PTHR37833">
    <property type="entry name" value="LIPOPROTEIN-RELATED"/>
    <property type="match status" value="1"/>
</dbReference>
<dbReference type="InterPro" id="IPR011467">
    <property type="entry name" value="DUF1573"/>
</dbReference>
<dbReference type="Proteomes" id="UP000179258">
    <property type="component" value="Unassembled WGS sequence"/>
</dbReference>
<comment type="caution">
    <text evidence="2">The sequence shown here is derived from an EMBL/GenBank/DDBJ whole genome shotgun (WGS) entry which is preliminary data.</text>
</comment>
<keyword evidence="1" id="KW-1133">Transmembrane helix</keyword>
<reference evidence="2 3" key="1">
    <citation type="journal article" date="2016" name="Nat. Commun.">
        <title>Thousands of microbial genomes shed light on interconnected biogeochemical processes in an aquifer system.</title>
        <authorList>
            <person name="Anantharaman K."/>
            <person name="Brown C.T."/>
            <person name="Hug L.A."/>
            <person name="Sharon I."/>
            <person name="Castelle C.J."/>
            <person name="Probst A.J."/>
            <person name="Thomas B.C."/>
            <person name="Singh A."/>
            <person name="Wilkins M.J."/>
            <person name="Karaoz U."/>
            <person name="Brodie E.L."/>
            <person name="Williams K.H."/>
            <person name="Hubbard S.S."/>
            <person name="Banfield J.F."/>
        </authorList>
    </citation>
    <scope>NUCLEOTIDE SEQUENCE [LARGE SCALE GENOMIC DNA]</scope>
</reference>